<reference evidence="3 4" key="1">
    <citation type="submission" date="2019-03" db="EMBL/GenBank/DDBJ databases">
        <title>Rhodosporidium diobovatum UCD-FST 08-225 genome sequencing, assembly, and annotation.</title>
        <authorList>
            <person name="Fakankun I.U."/>
            <person name="Fristensky B."/>
            <person name="Levin D.B."/>
        </authorList>
    </citation>
    <scope>NUCLEOTIDE SEQUENCE [LARGE SCALE GENOMIC DNA]</scope>
    <source>
        <strain evidence="3 4">UCD-FST 08-225</strain>
    </source>
</reference>
<dbReference type="AlphaFoldDB" id="A0A5C5FT36"/>
<keyword evidence="1" id="KW-0812">Transmembrane</keyword>
<evidence type="ECO:0000313" key="3">
    <source>
        <dbReference type="EMBL" id="TNY19950.1"/>
    </source>
</evidence>
<dbReference type="GO" id="GO:0016746">
    <property type="term" value="F:acyltransferase activity"/>
    <property type="evidence" value="ECO:0007669"/>
    <property type="project" value="InterPro"/>
</dbReference>
<keyword evidence="1" id="KW-0472">Membrane</keyword>
<dbReference type="Proteomes" id="UP000311382">
    <property type="component" value="Unassembled WGS sequence"/>
</dbReference>
<organism evidence="3 4">
    <name type="scientific">Rhodotorula diobovata</name>
    <dbReference type="NCBI Taxonomy" id="5288"/>
    <lineage>
        <taxon>Eukaryota</taxon>
        <taxon>Fungi</taxon>
        <taxon>Dikarya</taxon>
        <taxon>Basidiomycota</taxon>
        <taxon>Pucciniomycotina</taxon>
        <taxon>Microbotryomycetes</taxon>
        <taxon>Sporidiobolales</taxon>
        <taxon>Sporidiobolaceae</taxon>
        <taxon>Rhodotorula</taxon>
    </lineage>
</organism>
<proteinExistence type="predicted"/>
<gene>
    <name evidence="3" type="ORF">DMC30DRAFT_447498</name>
</gene>
<dbReference type="InterPro" id="IPR002123">
    <property type="entry name" value="Plipid/glycerol_acylTrfase"/>
</dbReference>
<dbReference type="GO" id="GO:0036149">
    <property type="term" value="P:phosphatidylinositol acyl-chain remodeling"/>
    <property type="evidence" value="ECO:0007669"/>
    <property type="project" value="TreeGrafter"/>
</dbReference>
<evidence type="ECO:0000259" key="2">
    <source>
        <dbReference type="SMART" id="SM00563"/>
    </source>
</evidence>
<dbReference type="EMBL" id="SOZI01000080">
    <property type="protein sequence ID" value="TNY19950.1"/>
    <property type="molecule type" value="Genomic_DNA"/>
</dbReference>
<dbReference type="SMART" id="SM00563">
    <property type="entry name" value="PlsC"/>
    <property type="match status" value="1"/>
</dbReference>
<feature type="domain" description="Phospholipid/glycerol acyltransferase" evidence="2">
    <location>
        <begin position="123"/>
        <end position="246"/>
    </location>
</feature>
<keyword evidence="4" id="KW-1185">Reference proteome</keyword>
<sequence length="405" mass="44269">MSPVAPPTRSAPARAAPAPLHTIPICRRPRPTLAQRLHLVLFNLSFLTLCLVLHAFQLLSVPFRPLQRLAKEAFGSVLVALVALFGPSTLVVTVQEGEECSLDEVVSKDPSGRVVGLRLDRHAVLVSNHQMYADWIYPWIAMSYAGVANGLVIVLKASLEWAPLVGPAMQLFRFCFINSTTKPLDKSNLVPVAREAQRRGEAYQCLLFPEGTLYSSLTRPKSKLYADKVGIPDTTHVLLPRSLGLFHTLTALSLSPSAPFPNLTLYDLTLAYPGVPAQGYAQDYYRLQTLFGLRVPPPTVHLHVRRVRKVATAEDGPLAAAAPPRGSREEFDAWLGARWREKDALMGHFGDRGTFEGGPGVARGRAELPIRLRAGDALKIGTVCAAVALGAWGVWAVWGLWRGGW</sequence>
<dbReference type="STRING" id="5288.A0A5C5FT36"/>
<dbReference type="Pfam" id="PF01553">
    <property type="entry name" value="Acyltransferase"/>
    <property type="match status" value="1"/>
</dbReference>
<keyword evidence="1" id="KW-1133">Transmembrane helix</keyword>
<name>A0A5C5FT36_9BASI</name>
<evidence type="ECO:0000256" key="1">
    <source>
        <dbReference type="SAM" id="Phobius"/>
    </source>
</evidence>
<comment type="caution">
    <text evidence="3">The sequence shown here is derived from an EMBL/GenBank/DDBJ whole genome shotgun (WGS) entry which is preliminary data.</text>
</comment>
<feature type="transmembrane region" description="Helical" evidence="1">
    <location>
        <begin position="380"/>
        <end position="401"/>
    </location>
</feature>
<dbReference type="PANTHER" id="PTHR10983:SF16">
    <property type="entry name" value="LYSOCARDIOLIPIN ACYLTRANSFERASE 1"/>
    <property type="match status" value="1"/>
</dbReference>
<protein>
    <recommendedName>
        <fullName evidence="2">Phospholipid/glycerol acyltransferase domain-containing protein</fullName>
    </recommendedName>
</protein>
<evidence type="ECO:0000313" key="4">
    <source>
        <dbReference type="Proteomes" id="UP000311382"/>
    </source>
</evidence>
<feature type="transmembrane region" description="Helical" evidence="1">
    <location>
        <begin position="73"/>
        <end position="94"/>
    </location>
</feature>
<dbReference type="OrthoDB" id="189226at2759"/>
<dbReference type="GO" id="GO:0005783">
    <property type="term" value="C:endoplasmic reticulum"/>
    <property type="evidence" value="ECO:0007669"/>
    <property type="project" value="TreeGrafter"/>
</dbReference>
<feature type="transmembrane region" description="Helical" evidence="1">
    <location>
        <begin position="37"/>
        <end position="61"/>
    </location>
</feature>
<dbReference type="CDD" id="cd07990">
    <property type="entry name" value="LPLAT_LCLAT1-like"/>
    <property type="match status" value="1"/>
</dbReference>
<dbReference type="SUPFAM" id="SSF69593">
    <property type="entry name" value="Glycerol-3-phosphate (1)-acyltransferase"/>
    <property type="match status" value="1"/>
</dbReference>
<dbReference type="PANTHER" id="PTHR10983">
    <property type="entry name" value="1-ACYLGLYCEROL-3-PHOSPHATE ACYLTRANSFERASE-RELATED"/>
    <property type="match status" value="1"/>
</dbReference>
<feature type="transmembrane region" description="Helical" evidence="1">
    <location>
        <begin position="135"/>
        <end position="155"/>
    </location>
</feature>
<accession>A0A5C5FT36</accession>